<dbReference type="AlphaFoldDB" id="A0A511DJQ1"/>
<proteinExistence type="predicted"/>
<accession>A0A511DJQ1</accession>
<protein>
    <recommendedName>
        <fullName evidence="1">Ferric siderophore reductase C-terminal domain-containing protein</fullName>
    </recommendedName>
</protein>
<dbReference type="InterPro" id="IPR024726">
    <property type="entry name" value="FhuF_C"/>
</dbReference>
<dbReference type="GO" id="GO:0051537">
    <property type="term" value="F:2 iron, 2 sulfur cluster binding"/>
    <property type="evidence" value="ECO:0007669"/>
    <property type="project" value="InterPro"/>
</dbReference>
<dbReference type="Proteomes" id="UP000321685">
    <property type="component" value="Unassembled WGS sequence"/>
</dbReference>
<comment type="caution">
    <text evidence="2">The sequence shown here is derived from an EMBL/GenBank/DDBJ whole genome shotgun (WGS) entry which is preliminary data.</text>
</comment>
<organism evidence="2 3">
    <name type="scientific">Pseudonocardia sulfidoxydans NBRC 16205</name>
    <dbReference type="NCBI Taxonomy" id="1223511"/>
    <lineage>
        <taxon>Bacteria</taxon>
        <taxon>Bacillati</taxon>
        <taxon>Actinomycetota</taxon>
        <taxon>Actinomycetes</taxon>
        <taxon>Pseudonocardiales</taxon>
        <taxon>Pseudonocardiaceae</taxon>
        <taxon>Pseudonocardia</taxon>
    </lineage>
</organism>
<evidence type="ECO:0000313" key="2">
    <source>
        <dbReference type="EMBL" id="GEL25035.1"/>
    </source>
</evidence>
<dbReference type="EMBL" id="BJVJ01000044">
    <property type="protein sequence ID" value="GEL25035.1"/>
    <property type="molecule type" value="Genomic_DNA"/>
</dbReference>
<evidence type="ECO:0000259" key="1">
    <source>
        <dbReference type="Pfam" id="PF11575"/>
    </source>
</evidence>
<name>A0A511DJQ1_9PSEU</name>
<sequence length="179" mass="19902">MHDQILRAPLSAVRLRVYGGVIEAATFSEPPYAGVGDIAADDEAMLTDLIDRNLSVLASRLRTQIRISSRTLSGNIAAAIATGTRVMSWCATPDDQVADASFAAAFALRLLRRRNLDHLCDVDIQTVEDRSWLVVQRRSCCLAYRTPAASYCATCPLISRSDRTDRHRRMILDHIQESR</sequence>
<reference evidence="2 3" key="1">
    <citation type="submission" date="2019-07" db="EMBL/GenBank/DDBJ databases">
        <title>Whole genome shotgun sequence of Pseudonocardia sulfidoxydans NBRC 16205.</title>
        <authorList>
            <person name="Hosoyama A."/>
            <person name="Uohara A."/>
            <person name="Ohji S."/>
            <person name="Ichikawa N."/>
        </authorList>
    </citation>
    <scope>NUCLEOTIDE SEQUENCE [LARGE SCALE GENOMIC DNA]</scope>
    <source>
        <strain evidence="2 3">NBRC 16205</strain>
    </source>
</reference>
<dbReference type="Pfam" id="PF11575">
    <property type="entry name" value="FhuF_C"/>
    <property type="match status" value="1"/>
</dbReference>
<gene>
    <name evidence="2" type="ORF">PSU4_39890</name>
</gene>
<feature type="domain" description="Ferric siderophore reductase C-terminal" evidence="1">
    <location>
        <begin position="137"/>
        <end position="157"/>
    </location>
</feature>
<evidence type="ECO:0000313" key="3">
    <source>
        <dbReference type="Proteomes" id="UP000321685"/>
    </source>
</evidence>
<keyword evidence="3" id="KW-1185">Reference proteome</keyword>